<organism evidence="1 2">
    <name type="scientific">Desulfovibrio litoralis DSM 11393</name>
    <dbReference type="NCBI Taxonomy" id="1121455"/>
    <lineage>
        <taxon>Bacteria</taxon>
        <taxon>Pseudomonadati</taxon>
        <taxon>Thermodesulfobacteriota</taxon>
        <taxon>Desulfovibrionia</taxon>
        <taxon>Desulfovibrionales</taxon>
        <taxon>Desulfovibrionaceae</taxon>
        <taxon>Desulfovibrio</taxon>
    </lineage>
</organism>
<dbReference type="EMBL" id="FRDI01000003">
    <property type="protein sequence ID" value="SHN55797.1"/>
    <property type="molecule type" value="Genomic_DNA"/>
</dbReference>
<dbReference type="Proteomes" id="UP000186469">
    <property type="component" value="Unassembled WGS sequence"/>
</dbReference>
<evidence type="ECO:0008006" key="3">
    <source>
        <dbReference type="Google" id="ProtNLM"/>
    </source>
</evidence>
<accession>A0A1M7SB90</accession>
<keyword evidence="2" id="KW-1185">Reference proteome</keyword>
<proteinExistence type="predicted"/>
<gene>
    <name evidence="1" type="ORF">SAMN02745728_00720</name>
</gene>
<protein>
    <recommendedName>
        <fullName evidence="3">Phosphohydrolase</fullName>
    </recommendedName>
</protein>
<name>A0A1M7SB90_9BACT</name>
<reference evidence="1 2" key="1">
    <citation type="submission" date="2016-12" db="EMBL/GenBank/DDBJ databases">
        <authorList>
            <person name="Song W.-J."/>
            <person name="Kurnit D.M."/>
        </authorList>
    </citation>
    <scope>NUCLEOTIDE SEQUENCE [LARGE SCALE GENOMIC DNA]</scope>
    <source>
        <strain evidence="1 2">DSM 11393</strain>
    </source>
</reference>
<dbReference type="RefSeq" id="WP_072696411.1">
    <property type="nucleotide sequence ID" value="NZ_FRDI01000003.1"/>
</dbReference>
<dbReference type="Gene3D" id="1.10.3210.10">
    <property type="entry name" value="Hypothetical protein af1432"/>
    <property type="match status" value="1"/>
</dbReference>
<dbReference type="STRING" id="1121455.SAMN02745728_00720"/>
<dbReference type="OrthoDB" id="1099791at2"/>
<dbReference type="SUPFAM" id="SSF109604">
    <property type="entry name" value="HD-domain/PDEase-like"/>
    <property type="match status" value="1"/>
</dbReference>
<dbReference type="AlphaFoldDB" id="A0A1M7SB90"/>
<evidence type="ECO:0000313" key="1">
    <source>
        <dbReference type="EMBL" id="SHN55797.1"/>
    </source>
</evidence>
<evidence type="ECO:0000313" key="2">
    <source>
        <dbReference type="Proteomes" id="UP000186469"/>
    </source>
</evidence>
<sequence>MNSERDYSTAVPKHGSVITFSGKMFSLLNPKPEDINIQDIAHSLANSCRWGGHCRSFFSVAEHSVLVSSLVPKEYALWGLLHDAGEAYLVDVPRPVKLLLNDYQAMEKKVMKAVCLRFKLDLQEPEIVKNADSRLLADEAHQLGMYPELWGDNLLEPWGINLDLLPPASAKERFLNRYTEIIRQNG</sequence>